<evidence type="ECO:0000313" key="2">
    <source>
        <dbReference type="Proteomes" id="UP000789396"/>
    </source>
</evidence>
<protein>
    <submittedName>
        <fullName evidence="1">701_t:CDS:1</fullName>
    </submittedName>
</protein>
<dbReference type="Proteomes" id="UP000789396">
    <property type="component" value="Unassembled WGS sequence"/>
</dbReference>
<dbReference type="OrthoDB" id="2393997at2759"/>
<proteinExistence type="predicted"/>
<name>A0A9N8VTD8_9GLOM</name>
<keyword evidence="2" id="KW-1185">Reference proteome</keyword>
<sequence>MLHDVNESQDFSDKQIIDELSLCKLHNNNDKKIIEELCELHEKELFKGSYDFEFINSIEKYLARNQLN</sequence>
<accession>A0A9N8VTD8</accession>
<dbReference type="EMBL" id="CAJVPZ010000450">
    <property type="protein sequence ID" value="CAG8465660.1"/>
    <property type="molecule type" value="Genomic_DNA"/>
</dbReference>
<gene>
    <name evidence="1" type="ORF">RFULGI_LOCUS885</name>
</gene>
<organism evidence="1 2">
    <name type="scientific">Racocetra fulgida</name>
    <dbReference type="NCBI Taxonomy" id="60492"/>
    <lineage>
        <taxon>Eukaryota</taxon>
        <taxon>Fungi</taxon>
        <taxon>Fungi incertae sedis</taxon>
        <taxon>Mucoromycota</taxon>
        <taxon>Glomeromycotina</taxon>
        <taxon>Glomeromycetes</taxon>
        <taxon>Diversisporales</taxon>
        <taxon>Gigasporaceae</taxon>
        <taxon>Racocetra</taxon>
    </lineage>
</organism>
<evidence type="ECO:0000313" key="1">
    <source>
        <dbReference type="EMBL" id="CAG8465660.1"/>
    </source>
</evidence>
<comment type="caution">
    <text evidence="1">The sequence shown here is derived from an EMBL/GenBank/DDBJ whole genome shotgun (WGS) entry which is preliminary data.</text>
</comment>
<reference evidence="1" key="1">
    <citation type="submission" date="2021-06" db="EMBL/GenBank/DDBJ databases">
        <authorList>
            <person name="Kallberg Y."/>
            <person name="Tangrot J."/>
            <person name="Rosling A."/>
        </authorList>
    </citation>
    <scope>NUCLEOTIDE SEQUENCE</scope>
    <source>
        <strain evidence="1">IN212</strain>
    </source>
</reference>
<dbReference type="AlphaFoldDB" id="A0A9N8VTD8"/>